<feature type="region of interest" description="Disordered" evidence="1">
    <location>
        <begin position="1"/>
        <end position="21"/>
    </location>
</feature>
<sequence>MINTHHSFSQLLAKQSSRSKGQKLAYPIKCQPLLESIIIDIST</sequence>
<evidence type="ECO:0000313" key="2">
    <source>
        <dbReference type="EnsemblMetazoa" id="tetur07g05120.1"/>
    </source>
</evidence>
<protein>
    <submittedName>
        <fullName evidence="2">Uncharacterized protein</fullName>
    </submittedName>
</protein>
<dbReference type="EMBL" id="CAEY01001892">
    <property type="status" value="NOT_ANNOTATED_CDS"/>
    <property type="molecule type" value="Genomic_DNA"/>
</dbReference>
<dbReference type="AlphaFoldDB" id="T1K9J0"/>
<organism evidence="2 3">
    <name type="scientific">Tetranychus urticae</name>
    <name type="common">Two-spotted spider mite</name>
    <dbReference type="NCBI Taxonomy" id="32264"/>
    <lineage>
        <taxon>Eukaryota</taxon>
        <taxon>Metazoa</taxon>
        <taxon>Ecdysozoa</taxon>
        <taxon>Arthropoda</taxon>
        <taxon>Chelicerata</taxon>
        <taxon>Arachnida</taxon>
        <taxon>Acari</taxon>
        <taxon>Acariformes</taxon>
        <taxon>Trombidiformes</taxon>
        <taxon>Prostigmata</taxon>
        <taxon>Eleutherengona</taxon>
        <taxon>Raphignathae</taxon>
        <taxon>Tetranychoidea</taxon>
        <taxon>Tetranychidae</taxon>
        <taxon>Tetranychus</taxon>
    </lineage>
</organism>
<reference evidence="3" key="1">
    <citation type="submission" date="2011-08" db="EMBL/GenBank/DDBJ databases">
        <authorList>
            <person name="Rombauts S."/>
        </authorList>
    </citation>
    <scope>NUCLEOTIDE SEQUENCE</scope>
    <source>
        <strain evidence="3">London</strain>
    </source>
</reference>
<reference evidence="2" key="2">
    <citation type="submission" date="2015-06" db="UniProtKB">
        <authorList>
            <consortium name="EnsemblMetazoa"/>
        </authorList>
    </citation>
    <scope>IDENTIFICATION</scope>
</reference>
<accession>T1K9J0</accession>
<dbReference type="HOGENOM" id="CLU_3242769_0_0_1"/>
<evidence type="ECO:0000313" key="3">
    <source>
        <dbReference type="Proteomes" id="UP000015104"/>
    </source>
</evidence>
<name>T1K9J0_TETUR</name>
<proteinExistence type="predicted"/>
<dbReference type="Proteomes" id="UP000015104">
    <property type="component" value="Unassembled WGS sequence"/>
</dbReference>
<dbReference type="EnsemblMetazoa" id="tetur07g05120.1">
    <property type="protein sequence ID" value="tetur07g05120.1"/>
    <property type="gene ID" value="tetur07g05120"/>
</dbReference>
<keyword evidence="3" id="KW-1185">Reference proteome</keyword>
<evidence type="ECO:0000256" key="1">
    <source>
        <dbReference type="SAM" id="MobiDB-lite"/>
    </source>
</evidence>
<feature type="compositionally biased region" description="Polar residues" evidence="1">
    <location>
        <begin position="1"/>
        <end position="19"/>
    </location>
</feature>